<dbReference type="InterPro" id="IPR055344">
    <property type="entry name" value="SecD_SecF_C_bact"/>
</dbReference>
<feature type="transmembrane region" description="Helical" evidence="9">
    <location>
        <begin position="273"/>
        <end position="294"/>
    </location>
</feature>
<dbReference type="NCBIfam" id="TIGR00966">
    <property type="entry name" value="transloc_SecF"/>
    <property type="match status" value="1"/>
</dbReference>
<feature type="region of interest" description="Disordered" evidence="10">
    <location>
        <begin position="1"/>
        <end position="70"/>
    </location>
</feature>
<dbReference type="Pfam" id="PF02355">
    <property type="entry name" value="SecD_SecF_C"/>
    <property type="match status" value="1"/>
</dbReference>
<feature type="compositionally biased region" description="Low complexity" evidence="10">
    <location>
        <begin position="437"/>
        <end position="473"/>
    </location>
</feature>
<comment type="similarity">
    <text evidence="9">Belongs to the SecD/SecF family. SecF subfamily.</text>
</comment>
<comment type="caution">
    <text evidence="12">The sequence shown here is derived from an EMBL/GenBank/DDBJ whole genome shotgun (WGS) entry which is preliminary data.</text>
</comment>
<dbReference type="SUPFAM" id="SSF82866">
    <property type="entry name" value="Multidrug efflux transporter AcrB transmembrane domain"/>
    <property type="match status" value="1"/>
</dbReference>
<name>A0ABP9DVZ1_9PSEU</name>
<evidence type="ECO:0000256" key="4">
    <source>
        <dbReference type="ARBA" id="ARBA00022692"/>
    </source>
</evidence>
<protein>
    <recommendedName>
        <fullName evidence="9">Protein-export membrane protein SecF</fullName>
    </recommendedName>
</protein>
<evidence type="ECO:0000256" key="6">
    <source>
        <dbReference type="ARBA" id="ARBA00022989"/>
    </source>
</evidence>
<evidence type="ECO:0000256" key="8">
    <source>
        <dbReference type="ARBA" id="ARBA00023136"/>
    </source>
</evidence>
<dbReference type="InterPro" id="IPR022813">
    <property type="entry name" value="SecD/SecF_arch_bac"/>
</dbReference>
<feature type="transmembrane region" description="Helical" evidence="9">
    <location>
        <begin position="218"/>
        <end position="239"/>
    </location>
</feature>
<dbReference type="Pfam" id="PF07549">
    <property type="entry name" value="Sec_GG"/>
    <property type="match status" value="1"/>
</dbReference>
<evidence type="ECO:0000259" key="11">
    <source>
        <dbReference type="Pfam" id="PF02355"/>
    </source>
</evidence>
<reference evidence="13" key="1">
    <citation type="journal article" date="2019" name="Int. J. Syst. Evol. Microbiol.">
        <title>The Global Catalogue of Microorganisms (GCM) 10K type strain sequencing project: providing services to taxonomists for standard genome sequencing and annotation.</title>
        <authorList>
            <consortium name="The Broad Institute Genomics Platform"/>
            <consortium name="The Broad Institute Genome Sequencing Center for Infectious Disease"/>
            <person name="Wu L."/>
            <person name="Ma J."/>
        </authorList>
    </citation>
    <scope>NUCLEOTIDE SEQUENCE [LARGE SCALE GENOMIC DNA]</scope>
    <source>
        <strain evidence="13">JCM 17983</strain>
    </source>
</reference>
<dbReference type="PRINTS" id="PR01755">
    <property type="entry name" value="SECFTRNLCASE"/>
</dbReference>
<keyword evidence="8 9" id="KW-0472">Membrane</keyword>
<feature type="transmembrane region" description="Helical" evidence="9">
    <location>
        <begin position="246"/>
        <end position="267"/>
    </location>
</feature>
<evidence type="ECO:0000256" key="7">
    <source>
        <dbReference type="ARBA" id="ARBA00023010"/>
    </source>
</evidence>
<feature type="domain" description="Protein export membrane protein SecD/SecF C-terminal" evidence="11">
    <location>
        <begin position="200"/>
        <end position="385"/>
    </location>
</feature>
<evidence type="ECO:0000256" key="1">
    <source>
        <dbReference type="ARBA" id="ARBA00004651"/>
    </source>
</evidence>
<accession>A0ABP9DVZ1</accession>
<gene>
    <name evidence="9" type="primary">secF</name>
    <name evidence="12" type="ORF">GCM10023203_06280</name>
</gene>
<dbReference type="InterPro" id="IPR022646">
    <property type="entry name" value="SecD/SecF_CS"/>
</dbReference>
<evidence type="ECO:0000256" key="3">
    <source>
        <dbReference type="ARBA" id="ARBA00022475"/>
    </source>
</evidence>
<comment type="subunit">
    <text evidence="9">Forms a complex with SecD. Part of the essential Sec protein translocation apparatus which comprises SecA, SecYEG and auxiliary proteins SecDF. Other proteins may also be involved.</text>
</comment>
<feature type="region of interest" description="Disordered" evidence="10">
    <location>
        <begin position="402"/>
        <end position="479"/>
    </location>
</feature>
<keyword evidence="3 9" id="KW-1003">Cell membrane</keyword>
<keyword evidence="7 9" id="KW-0811">Translocation</keyword>
<keyword evidence="5 9" id="KW-0653">Protein transport</keyword>
<dbReference type="InterPro" id="IPR005665">
    <property type="entry name" value="SecF_bac"/>
</dbReference>
<dbReference type="NCBIfam" id="TIGR00916">
    <property type="entry name" value="2A0604s01"/>
    <property type="match status" value="1"/>
</dbReference>
<evidence type="ECO:0000313" key="13">
    <source>
        <dbReference type="Proteomes" id="UP001500457"/>
    </source>
</evidence>
<comment type="subcellular location">
    <subcellularLocation>
        <location evidence="1 9">Cell membrane</location>
        <topology evidence="1 9">Multi-pass membrane protein</topology>
    </subcellularLocation>
</comment>
<dbReference type="InterPro" id="IPR048634">
    <property type="entry name" value="SecD_SecF_C"/>
</dbReference>
<dbReference type="Gene3D" id="1.20.1640.10">
    <property type="entry name" value="Multidrug efflux transporter AcrB transmembrane domain"/>
    <property type="match status" value="1"/>
</dbReference>
<evidence type="ECO:0000313" key="12">
    <source>
        <dbReference type="EMBL" id="GAA4861602.1"/>
    </source>
</evidence>
<feature type="transmembrane region" description="Helical" evidence="9">
    <location>
        <begin position="359"/>
        <end position="381"/>
    </location>
</feature>
<dbReference type="InterPro" id="IPR022645">
    <property type="entry name" value="SecD/SecF_bac"/>
</dbReference>
<keyword evidence="2 9" id="KW-0813">Transport</keyword>
<dbReference type="RefSeq" id="WP_274232839.1">
    <property type="nucleotide sequence ID" value="NZ_BAABHQ010000001.1"/>
</dbReference>
<evidence type="ECO:0000256" key="10">
    <source>
        <dbReference type="SAM" id="MobiDB-lite"/>
    </source>
</evidence>
<keyword evidence="6 9" id="KW-1133">Transmembrane helix</keyword>
<keyword evidence="13" id="KW-1185">Reference proteome</keyword>
<dbReference type="PANTHER" id="PTHR30081:SF8">
    <property type="entry name" value="PROTEIN TRANSLOCASE SUBUNIT SECF"/>
    <property type="match status" value="1"/>
</dbReference>
<dbReference type="HAMAP" id="MF_01464_B">
    <property type="entry name" value="SecF_B"/>
    <property type="match status" value="1"/>
</dbReference>
<sequence length="479" mass="49971">MTHSTGPTGRRPQFRASTGEPVDDRLDDRLDEMDRDDLADRGDDPADDLADRDEDVDDTADATAASRTPRRRSRLDALYRGNGGLDIVGRSKTWYAVFGAALIICILSMVIRGFNFGIDFEGGTSVQLPAAGANGVIATSQVEETYQQTLGFPATSVQSAGQGDSATIIIRSERLDIGQVVALRQALFDQFQPLGTAGTPDPNAISDSAVSASWGGEITQQALIALAVFLVLVTIYLSFYFERRMAFAALVALANDIIITAGVYSLVGFEVSPATVIGLLTILGFSLYDTVVVFDKVRENTRGLLGLTRRTYAEAANLAVNQTLMRSLNTSLIAALPLVGLFVVGVVLLGVGVLGDLALVQLVGTIVGAASSVLLATPIVVDLAMRDRRWAAQAEKVAARRAKAARRASAPAGDGEGSGSAGTAGPSTDVLDTREVAAAGAGRSGTPRAGSRAAAGAGAPRPGARPAGKSGRPSGKRRR</sequence>
<feature type="transmembrane region" description="Helical" evidence="9">
    <location>
        <begin position="94"/>
        <end position="114"/>
    </location>
</feature>
<dbReference type="Proteomes" id="UP001500457">
    <property type="component" value="Unassembled WGS sequence"/>
</dbReference>
<evidence type="ECO:0000256" key="5">
    <source>
        <dbReference type="ARBA" id="ARBA00022927"/>
    </source>
</evidence>
<dbReference type="EMBL" id="BAABHQ010000001">
    <property type="protein sequence ID" value="GAA4861602.1"/>
    <property type="molecule type" value="Genomic_DNA"/>
</dbReference>
<comment type="function">
    <text evidence="9">Part of the Sec protein translocase complex. Interacts with the SecYEG preprotein conducting channel. SecDF uses the proton motive force (PMF) to complete protein translocation after the ATP-dependent function of SecA.</text>
</comment>
<proteinExistence type="inferred from homology"/>
<evidence type="ECO:0000256" key="2">
    <source>
        <dbReference type="ARBA" id="ARBA00022448"/>
    </source>
</evidence>
<organism evidence="12 13">
    <name type="scientific">Actinomycetospora straminea</name>
    <dbReference type="NCBI Taxonomy" id="663607"/>
    <lineage>
        <taxon>Bacteria</taxon>
        <taxon>Bacillati</taxon>
        <taxon>Actinomycetota</taxon>
        <taxon>Actinomycetes</taxon>
        <taxon>Pseudonocardiales</taxon>
        <taxon>Pseudonocardiaceae</taxon>
        <taxon>Actinomycetospora</taxon>
    </lineage>
</organism>
<feature type="transmembrane region" description="Helical" evidence="9">
    <location>
        <begin position="332"/>
        <end position="353"/>
    </location>
</feature>
<dbReference type="PANTHER" id="PTHR30081">
    <property type="entry name" value="PROTEIN-EXPORT MEMBRANE PROTEIN SEC"/>
    <property type="match status" value="1"/>
</dbReference>
<keyword evidence="4 9" id="KW-0812">Transmembrane</keyword>
<evidence type="ECO:0000256" key="9">
    <source>
        <dbReference type="HAMAP-Rule" id="MF_01464"/>
    </source>
</evidence>
<feature type="compositionally biased region" description="Acidic residues" evidence="10">
    <location>
        <begin position="45"/>
        <end position="60"/>
    </location>
</feature>